<comment type="caution">
    <text evidence="8">The sequence shown here is derived from an EMBL/GenBank/DDBJ whole genome shotgun (WGS) entry which is preliminary data.</text>
</comment>
<proteinExistence type="inferred from homology"/>
<evidence type="ECO:0000256" key="6">
    <source>
        <dbReference type="SAM" id="MobiDB-lite"/>
    </source>
</evidence>
<comment type="function">
    <text evidence="4 5">Required for flagellar hook formation. May act as a scaffolding protein.</text>
</comment>
<evidence type="ECO:0000313" key="9">
    <source>
        <dbReference type="Proteomes" id="UP000602745"/>
    </source>
</evidence>
<keyword evidence="3 5" id="KW-1005">Bacterial flagellum biogenesis</keyword>
<evidence type="ECO:0000259" key="7">
    <source>
        <dbReference type="Pfam" id="PF13860"/>
    </source>
</evidence>
<dbReference type="InterPro" id="IPR025965">
    <property type="entry name" value="FlgD/Vpr_Ig-like"/>
</dbReference>
<dbReference type="Proteomes" id="UP000602745">
    <property type="component" value="Unassembled WGS sequence"/>
</dbReference>
<evidence type="ECO:0000256" key="4">
    <source>
        <dbReference type="ARBA" id="ARBA00024746"/>
    </source>
</evidence>
<dbReference type="Gene3D" id="2.60.40.4070">
    <property type="match status" value="1"/>
</dbReference>
<protein>
    <recommendedName>
        <fullName evidence="2 5">Basal-body rod modification protein FlgD</fullName>
    </recommendedName>
</protein>
<dbReference type="Pfam" id="PF13860">
    <property type="entry name" value="FlgD_ig"/>
    <property type="match status" value="1"/>
</dbReference>
<dbReference type="Pfam" id="PF03963">
    <property type="entry name" value="FlgD"/>
    <property type="match status" value="1"/>
</dbReference>
<evidence type="ECO:0000313" key="8">
    <source>
        <dbReference type="EMBL" id="GGE39728.1"/>
    </source>
</evidence>
<evidence type="ECO:0000256" key="2">
    <source>
        <dbReference type="ARBA" id="ARBA00016013"/>
    </source>
</evidence>
<dbReference type="InterPro" id="IPR005648">
    <property type="entry name" value="FlgD"/>
</dbReference>
<evidence type="ECO:0000256" key="1">
    <source>
        <dbReference type="ARBA" id="ARBA00010577"/>
    </source>
</evidence>
<dbReference type="GO" id="GO:0044781">
    <property type="term" value="P:bacterial-type flagellum organization"/>
    <property type="evidence" value="ECO:0007669"/>
    <property type="project" value="UniProtKB-UniRule"/>
</dbReference>
<keyword evidence="8" id="KW-0282">Flagellum</keyword>
<reference evidence="8" key="1">
    <citation type="journal article" date="2014" name="Int. J. Syst. Evol. Microbiol.">
        <title>Complete genome sequence of Corynebacterium casei LMG S-19264T (=DSM 44701T), isolated from a smear-ripened cheese.</title>
        <authorList>
            <consortium name="US DOE Joint Genome Institute (JGI-PGF)"/>
            <person name="Walter F."/>
            <person name="Albersmeier A."/>
            <person name="Kalinowski J."/>
            <person name="Ruckert C."/>
        </authorList>
    </citation>
    <scope>NUCLEOTIDE SEQUENCE</scope>
    <source>
        <strain evidence="8">CCM 7684</strain>
    </source>
</reference>
<reference evidence="8" key="2">
    <citation type="submission" date="2020-09" db="EMBL/GenBank/DDBJ databases">
        <authorList>
            <person name="Sun Q."/>
            <person name="Sedlacek I."/>
        </authorList>
    </citation>
    <scope>NUCLEOTIDE SEQUENCE</scope>
    <source>
        <strain evidence="8">CCM 7684</strain>
    </source>
</reference>
<dbReference type="RefSeq" id="WP_188409267.1">
    <property type="nucleotide sequence ID" value="NZ_BMCP01000002.1"/>
</dbReference>
<keyword evidence="8" id="KW-0969">Cilium</keyword>
<evidence type="ECO:0000256" key="3">
    <source>
        <dbReference type="ARBA" id="ARBA00022795"/>
    </source>
</evidence>
<feature type="domain" description="FlgD/Vpr Ig-like" evidence="7">
    <location>
        <begin position="107"/>
        <end position="174"/>
    </location>
</feature>
<dbReference type="AlphaFoldDB" id="A0A8J2VW14"/>
<dbReference type="EMBL" id="BMCP01000002">
    <property type="protein sequence ID" value="GGE39728.1"/>
    <property type="molecule type" value="Genomic_DNA"/>
</dbReference>
<accession>A0A8J2VW14</accession>
<sequence>MADVSGAVPGTRSSSTSTTSNASATIAKNFDQFLLLLTTQLQNQNPLDPLDTNQFTQQLVQFASVEQQIQTNTTLSALLAMSESNKVSDAVGFLGAKVVAEGSSTLFDGKTAEWNISTASNASRVQVEVLDVNGNVVYTDEISMSGTSAKYTWNGDLSTNGKAGQGIYRLSVRAFDENSKAISASTDIMGTVDGIDLTGSEPVLKIGDLLVPMSLVKTVTKQTATAPAA</sequence>
<evidence type="ECO:0000256" key="5">
    <source>
        <dbReference type="RuleBase" id="RU362076"/>
    </source>
</evidence>
<organism evidence="8 9">
    <name type="scientific">Agaricicola taiwanensis</name>
    <dbReference type="NCBI Taxonomy" id="591372"/>
    <lineage>
        <taxon>Bacteria</taxon>
        <taxon>Pseudomonadati</taxon>
        <taxon>Pseudomonadota</taxon>
        <taxon>Alphaproteobacteria</taxon>
        <taxon>Rhodobacterales</taxon>
        <taxon>Paracoccaceae</taxon>
        <taxon>Agaricicola</taxon>
    </lineage>
</organism>
<feature type="region of interest" description="Disordered" evidence="6">
    <location>
        <begin position="1"/>
        <end position="21"/>
    </location>
</feature>
<gene>
    <name evidence="8" type="primary">flgD</name>
    <name evidence="8" type="ORF">GCM10007276_16310</name>
</gene>
<keyword evidence="8" id="KW-0966">Cell projection</keyword>
<name>A0A8J2VW14_9RHOB</name>
<comment type="similarity">
    <text evidence="1 5">Belongs to the FlgD family.</text>
</comment>
<feature type="compositionally biased region" description="Low complexity" evidence="6">
    <location>
        <begin position="11"/>
        <end position="21"/>
    </location>
</feature>
<keyword evidence="9" id="KW-1185">Reference proteome</keyword>
<dbReference type="Gene3D" id="2.30.30.910">
    <property type="match status" value="1"/>
</dbReference>